<dbReference type="InterPro" id="IPR036397">
    <property type="entry name" value="RNaseH_sf"/>
</dbReference>
<organism evidence="3 4">
    <name type="scientific">Gonapodya prolifera (strain JEL478)</name>
    <name type="common">Monoblepharis prolifera</name>
    <dbReference type="NCBI Taxonomy" id="1344416"/>
    <lineage>
        <taxon>Eukaryota</taxon>
        <taxon>Fungi</taxon>
        <taxon>Fungi incertae sedis</taxon>
        <taxon>Chytridiomycota</taxon>
        <taxon>Chytridiomycota incertae sedis</taxon>
        <taxon>Monoblepharidomycetes</taxon>
        <taxon>Monoblepharidales</taxon>
        <taxon>Gonapodyaceae</taxon>
        <taxon>Gonapodya</taxon>
    </lineage>
</organism>
<dbReference type="SMART" id="SM00474">
    <property type="entry name" value="35EXOc"/>
    <property type="match status" value="1"/>
</dbReference>
<dbReference type="OrthoDB" id="2250022at2759"/>
<name>A0A139ACC8_GONPJ</name>
<dbReference type="GO" id="GO:0003727">
    <property type="term" value="F:single-stranded RNA binding"/>
    <property type="evidence" value="ECO:0007669"/>
    <property type="project" value="TreeGrafter"/>
</dbReference>
<dbReference type="InterPro" id="IPR012337">
    <property type="entry name" value="RNaseH-like_sf"/>
</dbReference>
<accession>A0A139ACC8</accession>
<dbReference type="OMA" id="THYLIMI"/>
<dbReference type="GO" id="GO:0071040">
    <property type="term" value="P:nuclear polyadenylation-dependent antisense transcript catabolic process"/>
    <property type="evidence" value="ECO:0007669"/>
    <property type="project" value="TreeGrafter"/>
</dbReference>
<evidence type="ECO:0000313" key="3">
    <source>
        <dbReference type="EMBL" id="KXS14398.1"/>
    </source>
</evidence>
<dbReference type="EMBL" id="KQ965769">
    <property type="protein sequence ID" value="KXS14398.1"/>
    <property type="molecule type" value="Genomic_DNA"/>
</dbReference>
<evidence type="ECO:0000313" key="4">
    <source>
        <dbReference type="Proteomes" id="UP000070544"/>
    </source>
</evidence>
<dbReference type="SUPFAM" id="SSF53098">
    <property type="entry name" value="Ribonuclease H-like"/>
    <property type="match status" value="1"/>
</dbReference>
<dbReference type="Proteomes" id="UP000070544">
    <property type="component" value="Unassembled WGS sequence"/>
</dbReference>
<evidence type="ECO:0000259" key="2">
    <source>
        <dbReference type="SMART" id="SM00474"/>
    </source>
</evidence>
<feature type="domain" description="3'-5' exonuclease" evidence="2">
    <location>
        <begin position="154"/>
        <end position="326"/>
    </location>
</feature>
<dbReference type="GO" id="GO:0071038">
    <property type="term" value="P:TRAMP-dependent tRNA surveillance pathway"/>
    <property type="evidence" value="ECO:0007669"/>
    <property type="project" value="TreeGrafter"/>
</dbReference>
<dbReference type="GO" id="GO:0071037">
    <property type="term" value="P:nuclear polyadenylation-dependent snRNA catabolic process"/>
    <property type="evidence" value="ECO:0007669"/>
    <property type="project" value="TreeGrafter"/>
</dbReference>
<feature type="compositionally biased region" description="Polar residues" evidence="1">
    <location>
        <begin position="35"/>
        <end position="59"/>
    </location>
</feature>
<dbReference type="STRING" id="1344416.A0A139ACC8"/>
<dbReference type="PANTHER" id="PTHR12124">
    <property type="entry name" value="POLYMYOSITIS/SCLERODERMA AUTOANTIGEN-RELATED"/>
    <property type="match status" value="1"/>
</dbReference>
<keyword evidence="4" id="KW-1185">Reference proteome</keyword>
<dbReference type="AlphaFoldDB" id="A0A139ACC8"/>
<gene>
    <name evidence="3" type="ORF">M427DRAFT_99672</name>
</gene>
<dbReference type="GO" id="GO:0071044">
    <property type="term" value="P:histone mRNA catabolic process"/>
    <property type="evidence" value="ECO:0007669"/>
    <property type="project" value="TreeGrafter"/>
</dbReference>
<dbReference type="GO" id="GO:0071035">
    <property type="term" value="P:nuclear polyadenylation-dependent rRNA catabolic process"/>
    <property type="evidence" value="ECO:0007669"/>
    <property type="project" value="TreeGrafter"/>
</dbReference>
<feature type="non-terminal residue" evidence="3">
    <location>
        <position position="328"/>
    </location>
</feature>
<dbReference type="Gene3D" id="3.30.420.10">
    <property type="entry name" value="Ribonuclease H-like superfamily/Ribonuclease H"/>
    <property type="match status" value="1"/>
</dbReference>
<dbReference type="GO" id="GO:0071036">
    <property type="term" value="P:nuclear polyadenylation-dependent snoRNA catabolic process"/>
    <property type="evidence" value="ECO:0007669"/>
    <property type="project" value="TreeGrafter"/>
</dbReference>
<dbReference type="InterPro" id="IPR002562">
    <property type="entry name" value="3'-5'_exonuclease_dom"/>
</dbReference>
<feature type="region of interest" description="Disordered" evidence="1">
    <location>
        <begin position="35"/>
        <end position="70"/>
    </location>
</feature>
<sequence>MSSTLGLAYLTTPLFPTGIRCSGLESHHYFLRSSARFSSSQEPPATAESTSESDATPPSESLPETKVQRFDRNIRPPQWDFRDKINNSNKQPFVSRLVEKLNAMVPLEMKGRIHAEHPYAPEIAAYTFPQHIFVPPTPEMLSKPPPHSMEKTPFTYIDTPSQLANLIEKLKSVELIAIDTEAHSFRSYQGFVCLLQLSTPTEDFIVDTLALRHELRDLNVVFTDPKILKARGFIFHSATSDLPWMQRDFSLYCVGIFDTYDACRALNLPQKSFAALAKQFCDFEPDKKWQLADWRMRPLLPEMMDYARADTHYLIMIYHQLRSLLLSS</sequence>
<dbReference type="GO" id="GO:0071039">
    <property type="term" value="P:nuclear polyadenylation-dependent CUT catabolic process"/>
    <property type="evidence" value="ECO:0007669"/>
    <property type="project" value="TreeGrafter"/>
</dbReference>
<dbReference type="GO" id="GO:0071051">
    <property type="term" value="P:poly(A)-dependent snoRNA 3'-end processing"/>
    <property type="evidence" value="ECO:0007669"/>
    <property type="project" value="TreeGrafter"/>
</dbReference>
<dbReference type="PANTHER" id="PTHR12124:SF47">
    <property type="entry name" value="EXOSOME COMPONENT 10"/>
    <property type="match status" value="1"/>
</dbReference>
<dbReference type="GO" id="GO:0000467">
    <property type="term" value="P:exonucleolytic trimming to generate mature 3'-end of 5.8S rRNA from tricistronic rRNA transcript (SSU-rRNA, 5.8S rRNA, LSU-rRNA)"/>
    <property type="evidence" value="ECO:0007669"/>
    <property type="project" value="InterPro"/>
</dbReference>
<proteinExistence type="predicted"/>
<dbReference type="Pfam" id="PF01612">
    <property type="entry name" value="DNA_pol_A_exo1"/>
    <property type="match status" value="1"/>
</dbReference>
<dbReference type="GO" id="GO:0005730">
    <property type="term" value="C:nucleolus"/>
    <property type="evidence" value="ECO:0007669"/>
    <property type="project" value="TreeGrafter"/>
</dbReference>
<reference evidence="3 4" key="1">
    <citation type="journal article" date="2015" name="Genome Biol. Evol.">
        <title>Phylogenomic analyses indicate that early fungi evolved digesting cell walls of algal ancestors of land plants.</title>
        <authorList>
            <person name="Chang Y."/>
            <person name="Wang S."/>
            <person name="Sekimoto S."/>
            <person name="Aerts A.L."/>
            <person name="Choi C."/>
            <person name="Clum A."/>
            <person name="LaButti K.M."/>
            <person name="Lindquist E.A."/>
            <person name="Yee Ngan C."/>
            <person name="Ohm R.A."/>
            <person name="Salamov A.A."/>
            <person name="Grigoriev I.V."/>
            <person name="Spatafora J.W."/>
            <person name="Berbee M.L."/>
        </authorList>
    </citation>
    <scope>NUCLEOTIDE SEQUENCE [LARGE SCALE GENOMIC DNA]</scope>
    <source>
        <strain evidence="3 4">JEL478</strain>
    </source>
</reference>
<dbReference type="GO" id="GO:0000175">
    <property type="term" value="F:3'-5'-RNA exonuclease activity"/>
    <property type="evidence" value="ECO:0007669"/>
    <property type="project" value="InterPro"/>
</dbReference>
<evidence type="ECO:0000256" key="1">
    <source>
        <dbReference type="SAM" id="MobiDB-lite"/>
    </source>
</evidence>
<dbReference type="InterPro" id="IPR045092">
    <property type="entry name" value="Rrp6-like"/>
</dbReference>
<protein>
    <recommendedName>
        <fullName evidence="2">3'-5' exonuclease domain-containing protein</fullName>
    </recommendedName>
</protein>
<dbReference type="GO" id="GO:0000176">
    <property type="term" value="C:nuclear exosome (RNase complex)"/>
    <property type="evidence" value="ECO:0007669"/>
    <property type="project" value="TreeGrafter"/>
</dbReference>